<dbReference type="InterPro" id="IPR028082">
    <property type="entry name" value="Peripla_BP_I"/>
</dbReference>
<evidence type="ECO:0000256" key="1">
    <source>
        <dbReference type="ARBA" id="ARBA00010062"/>
    </source>
</evidence>
<dbReference type="OrthoDB" id="7210494at2"/>
<evidence type="ECO:0000313" key="5">
    <source>
        <dbReference type="EMBL" id="SLN23983.1"/>
    </source>
</evidence>
<dbReference type="GO" id="GO:0006865">
    <property type="term" value="P:amino acid transport"/>
    <property type="evidence" value="ECO:0007669"/>
    <property type="project" value="UniProtKB-KW"/>
</dbReference>
<evidence type="ECO:0000313" key="6">
    <source>
        <dbReference type="Proteomes" id="UP000193900"/>
    </source>
</evidence>
<protein>
    <submittedName>
        <fullName evidence="5">LppC putative lipoprotein</fullName>
    </submittedName>
</protein>
<feature type="domain" description="Leucine-binding protein" evidence="4">
    <location>
        <begin position="49"/>
        <end position="378"/>
    </location>
</feature>
<accession>A0A1Y5RRW5</accession>
<dbReference type="InterPro" id="IPR051010">
    <property type="entry name" value="BCAA_transport"/>
</dbReference>
<organism evidence="5 6">
    <name type="scientific">Roseisalinus antarcticus</name>
    <dbReference type="NCBI Taxonomy" id="254357"/>
    <lineage>
        <taxon>Bacteria</taxon>
        <taxon>Pseudomonadati</taxon>
        <taxon>Pseudomonadota</taxon>
        <taxon>Alphaproteobacteria</taxon>
        <taxon>Rhodobacterales</taxon>
        <taxon>Roseobacteraceae</taxon>
        <taxon>Roseisalinus</taxon>
    </lineage>
</organism>
<evidence type="ECO:0000256" key="2">
    <source>
        <dbReference type="ARBA" id="ARBA00022729"/>
    </source>
</evidence>
<dbReference type="PANTHER" id="PTHR30483">
    <property type="entry name" value="LEUCINE-SPECIFIC-BINDING PROTEIN"/>
    <property type="match status" value="1"/>
</dbReference>
<evidence type="ECO:0000256" key="3">
    <source>
        <dbReference type="ARBA" id="ARBA00022970"/>
    </source>
</evidence>
<keyword evidence="6" id="KW-1185">Reference proteome</keyword>
<dbReference type="EMBL" id="FWFZ01000002">
    <property type="protein sequence ID" value="SLN23983.1"/>
    <property type="molecule type" value="Genomic_DNA"/>
</dbReference>
<dbReference type="RefSeq" id="WP_085877638.1">
    <property type="nucleotide sequence ID" value="NZ_FWFZ01000002.1"/>
</dbReference>
<evidence type="ECO:0000259" key="4">
    <source>
        <dbReference type="Pfam" id="PF13458"/>
    </source>
</evidence>
<gene>
    <name evidence="5" type="ORF">ROA7023_00734</name>
</gene>
<comment type="similarity">
    <text evidence="1">Belongs to the leucine-binding protein family.</text>
</comment>
<sequence length="396" mass="39921">MSDRSIRRPAARIAALFAALWLAACGQVSVPAIGLGAGGGPRIDPGAPVQVALLVPGGSAIGGDAIIARDLENAARMAIADLQGVEIDLRVYNTEASPAVAASAAQQAVADGAKIILGPLRADAAAAASSAVRDQNVNVLAFTNTTSVAGGNLFILGPTFANTARRLVSYGAGAGLDRYLVVYGDDAQGATGRDAIASAVRQYGGTLMGMESYPMTSQAAIIEAAPRIAAAADQTGANAVFLTGGVNADLPIIATALPEAGLSTSQATFVGLTRWDALPQALTLPGLQGGYFARPDTGAITRFETRYAETYGEAPHVLAGLAYDGIAAIGALVSLNDPNALTGSSLTQASGFTGTSGIFRLRPDGTNERGLAVARISNNQVVVVDPAPVTFGAAGF</sequence>
<dbReference type="SUPFAM" id="SSF53822">
    <property type="entry name" value="Periplasmic binding protein-like I"/>
    <property type="match status" value="1"/>
</dbReference>
<dbReference type="Proteomes" id="UP000193900">
    <property type="component" value="Unassembled WGS sequence"/>
</dbReference>
<dbReference type="Gene3D" id="3.40.50.2300">
    <property type="match status" value="2"/>
</dbReference>
<dbReference type="AlphaFoldDB" id="A0A1Y5RRW5"/>
<dbReference type="InterPro" id="IPR028081">
    <property type="entry name" value="Leu-bd"/>
</dbReference>
<dbReference type="Pfam" id="PF13458">
    <property type="entry name" value="Peripla_BP_6"/>
    <property type="match status" value="1"/>
</dbReference>
<proteinExistence type="inferred from homology"/>
<dbReference type="CDD" id="cd06339">
    <property type="entry name" value="PBP1_YraM_LppC_lipoprotein-like"/>
    <property type="match status" value="1"/>
</dbReference>
<keyword evidence="3" id="KW-0029">Amino-acid transport</keyword>
<reference evidence="5 6" key="1">
    <citation type="submission" date="2017-03" db="EMBL/GenBank/DDBJ databases">
        <authorList>
            <person name="Afonso C.L."/>
            <person name="Miller P.J."/>
            <person name="Scott M.A."/>
            <person name="Spackman E."/>
            <person name="Goraichik I."/>
            <person name="Dimitrov K.M."/>
            <person name="Suarez D.L."/>
            <person name="Swayne D.E."/>
        </authorList>
    </citation>
    <scope>NUCLEOTIDE SEQUENCE [LARGE SCALE GENOMIC DNA]</scope>
    <source>
        <strain evidence="5 6">CECT 7023</strain>
    </source>
</reference>
<name>A0A1Y5RRW5_9RHOB</name>
<keyword evidence="5" id="KW-0449">Lipoprotein</keyword>
<dbReference type="PANTHER" id="PTHR30483:SF6">
    <property type="entry name" value="PERIPLASMIC BINDING PROTEIN OF ABC TRANSPORTER FOR NATURAL AMINO ACIDS"/>
    <property type="match status" value="1"/>
</dbReference>
<dbReference type="PROSITE" id="PS51257">
    <property type="entry name" value="PROKAR_LIPOPROTEIN"/>
    <property type="match status" value="1"/>
</dbReference>
<keyword evidence="2" id="KW-0732">Signal</keyword>
<keyword evidence="3" id="KW-0813">Transport</keyword>